<sequence length="131" mass="14679">MLAARKRILDKALSHRIKSFQQMASLLRRDQTTVQGAGLRNPLQQPSNTYNLNERGAIEKSAEGLGGTSALRFSVPRPSAFSRSPQQPPPRVGIRLPTHLLERMLGIDCNRQQNCCILEKLRPTEANHQQV</sequence>
<organism evidence="2 3">
    <name type="scientific">Knipowitschia caucasica</name>
    <name type="common">Caucasian dwarf goby</name>
    <name type="synonym">Pomatoschistus caucasicus</name>
    <dbReference type="NCBI Taxonomy" id="637954"/>
    <lineage>
        <taxon>Eukaryota</taxon>
        <taxon>Metazoa</taxon>
        <taxon>Chordata</taxon>
        <taxon>Craniata</taxon>
        <taxon>Vertebrata</taxon>
        <taxon>Euteleostomi</taxon>
        <taxon>Actinopterygii</taxon>
        <taxon>Neopterygii</taxon>
        <taxon>Teleostei</taxon>
        <taxon>Neoteleostei</taxon>
        <taxon>Acanthomorphata</taxon>
        <taxon>Gobiaria</taxon>
        <taxon>Gobiiformes</taxon>
        <taxon>Gobioidei</taxon>
        <taxon>Gobiidae</taxon>
        <taxon>Gobiinae</taxon>
        <taxon>Knipowitschia</taxon>
    </lineage>
</organism>
<dbReference type="Proteomes" id="UP001497482">
    <property type="component" value="Chromosome 18"/>
</dbReference>
<evidence type="ECO:0000313" key="3">
    <source>
        <dbReference type="Proteomes" id="UP001497482"/>
    </source>
</evidence>
<keyword evidence="3" id="KW-1185">Reference proteome</keyword>
<proteinExistence type="predicted"/>
<dbReference type="EMBL" id="OZ035840">
    <property type="protein sequence ID" value="CAL1588306.1"/>
    <property type="molecule type" value="Genomic_DNA"/>
</dbReference>
<gene>
    <name evidence="2" type="ORF">KC01_LOCUS18124</name>
</gene>
<feature type="region of interest" description="Disordered" evidence="1">
    <location>
        <begin position="59"/>
        <end position="93"/>
    </location>
</feature>
<reference evidence="2 3" key="1">
    <citation type="submission" date="2024-04" db="EMBL/GenBank/DDBJ databases">
        <authorList>
            <person name="Waldvogel A.-M."/>
            <person name="Schoenle A."/>
        </authorList>
    </citation>
    <scope>NUCLEOTIDE SEQUENCE [LARGE SCALE GENOMIC DNA]</scope>
</reference>
<evidence type="ECO:0000256" key="1">
    <source>
        <dbReference type="SAM" id="MobiDB-lite"/>
    </source>
</evidence>
<dbReference type="AlphaFoldDB" id="A0AAV2KGT9"/>
<protein>
    <submittedName>
        <fullName evidence="2">Uncharacterized protein</fullName>
    </submittedName>
</protein>
<name>A0AAV2KGT9_KNICA</name>
<evidence type="ECO:0000313" key="2">
    <source>
        <dbReference type="EMBL" id="CAL1588306.1"/>
    </source>
</evidence>
<accession>A0AAV2KGT9</accession>